<reference evidence="2 3" key="1">
    <citation type="submission" date="2024-01" db="EMBL/GenBank/DDBJ databases">
        <title>Comparative genomics of Cryptococcus and Kwoniella reveals pathogenesis evolution and contrasting modes of karyotype evolution via chromosome fusion or intercentromeric recombination.</title>
        <authorList>
            <person name="Coelho M.A."/>
            <person name="David-Palma M."/>
            <person name="Shea T."/>
            <person name="Bowers K."/>
            <person name="McGinley-Smith S."/>
            <person name="Mohammad A.W."/>
            <person name="Gnirke A."/>
            <person name="Yurkov A.M."/>
            <person name="Nowrousian M."/>
            <person name="Sun S."/>
            <person name="Cuomo C.A."/>
            <person name="Heitman J."/>
        </authorList>
    </citation>
    <scope>NUCLEOTIDE SEQUENCE [LARGE SCALE GENOMIC DNA]</scope>
    <source>
        <strain evidence="2 3">PYCC6329</strain>
    </source>
</reference>
<keyword evidence="3" id="KW-1185">Reference proteome</keyword>
<dbReference type="EMBL" id="CP144089">
    <property type="protein sequence ID" value="WWD06875.1"/>
    <property type="molecule type" value="Genomic_DNA"/>
</dbReference>
<name>A0AAX4KKE6_9TREE</name>
<dbReference type="RefSeq" id="XP_066084842.1">
    <property type="nucleotide sequence ID" value="XM_066228745.1"/>
</dbReference>
<feature type="region of interest" description="Disordered" evidence="1">
    <location>
        <begin position="1"/>
        <end position="49"/>
    </location>
</feature>
<dbReference type="AlphaFoldDB" id="A0AAX4KKE6"/>
<protein>
    <submittedName>
        <fullName evidence="2">Uncharacterized protein</fullName>
    </submittedName>
</protein>
<accession>A0AAX4KKE6</accession>
<dbReference type="GeneID" id="91103773"/>
<proteinExistence type="predicted"/>
<dbReference type="Proteomes" id="UP001358614">
    <property type="component" value="Chromosome 1"/>
</dbReference>
<evidence type="ECO:0000313" key="2">
    <source>
        <dbReference type="EMBL" id="WWD06875.1"/>
    </source>
</evidence>
<feature type="region of interest" description="Disordered" evidence="1">
    <location>
        <begin position="81"/>
        <end position="111"/>
    </location>
</feature>
<sequence length="111" mass="11910">MNSSDSISNSWVLLPPSNYSSTNTSRYPSAPSTHFSSADNSTFPSARSSATSLGVLEEGFNDMLHNAAADLFNDIHGDTMNEISDLDVPQGNETGEEGIRGPPASRDERMQ</sequence>
<gene>
    <name evidence="2" type="ORF">V865_004972</name>
</gene>
<evidence type="ECO:0000313" key="3">
    <source>
        <dbReference type="Proteomes" id="UP001358614"/>
    </source>
</evidence>
<dbReference type="KEGG" id="ker:91103773"/>
<evidence type="ECO:0000256" key="1">
    <source>
        <dbReference type="SAM" id="MobiDB-lite"/>
    </source>
</evidence>
<organism evidence="2 3">
    <name type="scientific">Kwoniella europaea PYCC6329</name>
    <dbReference type="NCBI Taxonomy" id="1423913"/>
    <lineage>
        <taxon>Eukaryota</taxon>
        <taxon>Fungi</taxon>
        <taxon>Dikarya</taxon>
        <taxon>Basidiomycota</taxon>
        <taxon>Agaricomycotina</taxon>
        <taxon>Tremellomycetes</taxon>
        <taxon>Tremellales</taxon>
        <taxon>Cryptococcaceae</taxon>
        <taxon>Kwoniella</taxon>
    </lineage>
</organism>